<feature type="coiled-coil region" evidence="2">
    <location>
        <begin position="4"/>
        <end position="66"/>
    </location>
</feature>
<accession>A0AA48GKQ9</accession>
<evidence type="ECO:0000313" key="3">
    <source>
        <dbReference type="EMBL" id="BDU74861.1"/>
    </source>
</evidence>
<dbReference type="Gene3D" id="1.20.5.340">
    <property type="match status" value="1"/>
</dbReference>
<name>A0AA48GKQ9_9BACT</name>
<evidence type="ECO:0000256" key="1">
    <source>
        <dbReference type="ARBA" id="ARBA00023054"/>
    </source>
</evidence>
<reference evidence="4" key="1">
    <citation type="journal article" date="2023" name="Int. J. Syst. Evol. Microbiol.">
        <title>Mesoterricola silvestris gen. nov., sp. nov., Mesoterricola sediminis sp. nov., Geothrix oryzae sp. nov., Geothrix edaphica sp. nov., Geothrix rubra sp. nov., and Geothrix limicola sp. nov., six novel members of Acidobacteriota isolated from soils.</title>
        <authorList>
            <person name="Itoh H."/>
            <person name="Sugisawa Y."/>
            <person name="Mise K."/>
            <person name="Xu Z."/>
            <person name="Kuniyasu M."/>
            <person name="Ushijima N."/>
            <person name="Kawano K."/>
            <person name="Kobayashi E."/>
            <person name="Shiratori Y."/>
            <person name="Masuda Y."/>
            <person name="Senoo K."/>
        </authorList>
    </citation>
    <scope>NUCLEOTIDE SEQUENCE [LARGE SCALE GENOMIC DNA]</scope>
    <source>
        <strain evidence="4">W79</strain>
    </source>
</reference>
<dbReference type="Proteomes" id="UP001238179">
    <property type="component" value="Chromosome"/>
</dbReference>
<protein>
    <recommendedName>
        <fullName evidence="5">Cell division protein ZapB</fullName>
    </recommendedName>
</protein>
<dbReference type="GO" id="GO:0090529">
    <property type="term" value="P:cell septum assembly"/>
    <property type="evidence" value="ECO:0007669"/>
    <property type="project" value="InterPro"/>
</dbReference>
<proteinExistence type="predicted"/>
<organism evidence="3 4">
    <name type="scientific">Mesoterricola silvestris</name>
    <dbReference type="NCBI Taxonomy" id="2927979"/>
    <lineage>
        <taxon>Bacteria</taxon>
        <taxon>Pseudomonadati</taxon>
        <taxon>Acidobacteriota</taxon>
        <taxon>Holophagae</taxon>
        <taxon>Holophagales</taxon>
        <taxon>Holophagaceae</taxon>
        <taxon>Mesoterricola</taxon>
    </lineage>
</organism>
<dbReference type="GO" id="GO:0005737">
    <property type="term" value="C:cytoplasm"/>
    <property type="evidence" value="ECO:0007669"/>
    <property type="project" value="InterPro"/>
</dbReference>
<keyword evidence="1 2" id="KW-0175">Coiled coil</keyword>
<evidence type="ECO:0008006" key="5">
    <source>
        <dbReference type="Google" id="ProtNLM"/>
    </source>
</evidence>
<evidence type="ECO:0000313" key="4">
    <source>
        <dbReference type="Proteomes" id="UP001238179"/>
    </source>
</evidence>
<dbReference type="InterPro" id="IPR009252">
    <property type="entry name" value="Cell_div_ZapB"/>
</dbReference>
<dbReference type="EMBL" id="AP027080">
    <property type="protein sequence ID" value="BDU74861.1"/>
    <property type="molecule type" value="Genomic_DNA"/>
</dbReference>
<dbReference type="KEGG" id="msil:METEAL_40350"/>
<sequence>MDVLKQLETKLQGLVQQRNQYRDELAALKADMGTHDEELRTLRRRLEDLQADQAAWQKEREGVRKQVESILKMVEGIE</sequence>
<evidence type="ECO:0000256" key="2">
    <source>
        <dbReference type="SAM" id="Coils"/>
    </source>
</evidence>
<dbReference type="AlphaFoldDB" id="A0AA48GKQ9"/>
<dbReference type="GO" id="GO:0043093">
    <property type="term" value="P:FtsZ-dependent cytokinesis"/>
    <property type="evidence" value="ECO:0007669"/>
    <property type="project" value="InterPro"/>
</dbReference>
<dbReference type="RefSeq" id="WP_316413535.1">
    <property type="nucleotide sequence ID" value="NZ_AP027080.1"/>
</dbReference>
<keyword evidence="4" id="KW-1185">Reference proteome</keyword>
<dbReference type="Pfam" id="PF06005">
    <property type="entry name" value="ZapB"/>
    <property type="match status" value="1"/>
</dbReference>
<gene>
    <name evidence="3" type="ORF">METEAL_40350</name>
</gene>